<dbReference type="CDD" id="cd00408">
    <property type="entry name" value="DHDPS-like"/>
    <property type="match status" value="1"/>
</dbReference>
<reference evidence="3" key="1">
    <citation type="submission" date="2016-10" db="EMBL/GenBank/DDBJ databases">
        <authorList>
            <person name="Varghese N."/>
            <person name="Submissions S."/>
        </authorList>
    </citation>
    <scope>NUCLEOTIDE SEQUENCE [LARGE SCALE GENOMIC DNA]</scope>
    <source>
        <strain evidence="3">DSM 4771</strain>
    </source>
</reference>
<dbReference type="Proteomes" id="UP000199225">
    <property type="component" value="Unassembled WGS sequence"/>
</dbReference>
<dbReference type="InterPro" id="IPR013785">
    <property type="entry name" value="Aldolase_TIM"/>
</dbReference>
<dbReference type="SUPFAM" id="SSF51569">
    <property type="entry name" value="Aldolase"/>
    <property type="match status" value="1"/>
</dbReference>
<name>A0A1G8S962_9BACI</name>
<dbReference type="Gene3D" id="3.20.20.70">
    <property type="entry name" value="Aldolase class I"/>
    <property type="match status" value="1"/>
</dbReference>
<evidence type="ECO:0000313" key="3">
    <source>
        <dbReference type="Proteomes" id="UP000199225"/>
    </source>
</evidence>
<dbReference type="EMBL" id="FNEV01000003">
    <property type="protein sequence ID" value="SDJ25737.1"/>
    <property type="molecule type" value="Genomic_DNA"/>
</dbReference>
<gene>
    <name evidence="2" type="ORF">SAMN04490247_1323</name>
</gene>
<protein>
    <submittedName>
        <fullName evidence="2">Dihydrodipicolinate synthase/N-acetylneuraminate lyase</fullName>
    </submittedName>
</protein>
<proteinExistence type="predicted"/>
<dbReference type="PANTHER" id="PTHR12128:SF51">
    <property type="entry name" value="BLL4205 PROTEIN"/>
    <property type="match status" value="1"/>
</dbReference>
<evidence type="ECO:0000256" key="1">
    <source>
        <dbReference type="ARBA" id="ARBA00023239"/>
    </source>
</evidence>
<keyword evidence="1 2" id="KW-0456">Lyase</keyword>
<organism evidence="2 3">
    <name type="scientific">Salimicrobium halophilum</name>
    <dbReference type="NCBI Taxonomy" id="86666"/>
    <lineage>
        <taxon>Bacteria</taxon>
        <taxon>Bacillati</taxon>
        <taxon>Bacillota</taxon>
        <taxon>Bacilli</taxon>
        <taxon>Bacillales</taxon>
        <taxon>Bacillaceae</taxon>
        <taxon>Salimicrobium</taxon>
    </lineage>
</organism>
<dbReference type="OrthoDB" id="9770698at2"/>
<evidence type="ECO:0000313" key="2">
    <source>
        <dbReference type="EMBL" id="SDJ25737.1"/>
    </source>
</evidence>
<dbReference type="RefSeq" id="WP_093193079.1">
    <property type="nucleotide sequence ID" value="NZ_FNEV01000003.1"/>
</dbReference>
<dbReference type="GO" id="GO:0008840">
    <property type="term" value="F:4-hydroxy-tetrahydrodipicolinate synthase activity"/>
    <property type="evidence" value="ECO:0007669"/>
    <property type="project" value="TreeGrafter"/>
</dbReference>
<dbReference type="AlphaFoldDB" id="A0A1G8S962"/>
<dbReference type="PANTHER" id="PTHR12128">
    <property type="entry name" value="DIHYDRODIPICOLINATE SYNTHASE"/>
    <property type="match status" value="1"/>
</dbReference>
<accession>A0A1G8S962</accession>
<sequence>MMNKTIEEKLKQGAVIPAHPLALNEDKTLDETGQRALTRYYIDAGAGGIAVGVHTTQFEIRDENMYGPVLRMALEEVREAGREEDFIKVAGLAGPVDQAVREAAFARSIGYDLGLLSMGGLDYLSEDDILDRAKKVAGEIPLFGFYLQPAVGGRNFSYEFWKAFAEIPNVRAIKIAPFSRYQTLDVVRAVCESSRREEVALYTGNDDTIVHDLMTTYVFDTQDGKVGKEIVGGLLGHWAIGTKAAVELFDRIKEEKRKGIFSEELMTIAQEVTDRNAALFDARNGFKGSIAGINEVLKRQGLLKGNWCLREKDSLSPGQKEDIDRVLQAYPHLSDEDFVAEHVDQWKRTGERTI</sequence>
<dbReference type="SMART" id="SM01130">
    <property type="entry name" value="DHDPS"/>
    <property type="match status" value="1"/>
</dbReference>
<keyword evidence="3" id="KW-1185">Reference proteome</keyword>
<dbReference type="Pfam" id="PF00701">
    <property type="entry name" value="DHDPS"/>
    <property type="match status" value="1"/>
</dbReference>
<dbReference type="STRING" id="86666.SAMN04490247_1323"/>
<dbReference type="InterPro" id="IPR002220">
    <property type="entry name" value="DapA-like"/>
</dbReference>